<comment type="caution">
    <text evidence="5">The sequence shown here is derived from an EMBL/GenBank/DDBJ whole genome shotgun (WGS) entry which is preliminary data.</text>
</comment>
<evidence type="ECO:0000259" key="4">
    <source>
        <dbReference type="Pfam" id="PF08241"/>
    </source>
</evidence>
<evidence type="ECO:0000256" key="1">
    <source>
        <dbReference type="ARBA" id="ARBA00008361"/>
    </source>
</evidence>
<dbReference type="SUPFAM" id="SSF53335">
    <property type="entry name" value="S-adenosyl-L-methionine-dependent methyltransferases"/>
    <property type="match status" value="1"/>
</dbReference>
<evidence type="ECO:0000313" key="6">
    <source>
        <dbReference type="Proteomes" id="UP000664167"/>
    </source>
</evidence>
<dbReference type="RefSeq" id="WP_206960854.1">
    <property type="nucleotide sequence ID" value="NZ_BAAAJJ010000018.1"/>
</dbReference>
<proteinExistence type="inferred from homology"/>
<accession>A0A939F477</accession>
<dbReference type="InterPro" id="IPR051052">
    <property type="entry name" value="Diverse_substrate_MTase"/>
</dbReference>
<evidence type="ECO:0000256" key="3">
    <source>
        <dbReference type="ARBA" id="ARBA00022679"/>
    </source>
</evidence>
<dbReference type="Proteomes" id="UP000664167">
    <property type="component" value="Unassembled WGS sequence"/>
</dbReference>
<protein>
    <submittedName>
        <fullName evidence="5">Class I SAM-dependent methyltransferase</fullName>
    </submittedName>
</protein>
<evidence type="ECO:0000256" key="2">
    <source>
        <dbReference type="ARBA" id="ARBA00022603"/>
    </source>
</evidence>
<comment type="similarity">
    <text evidence="1">Belongs to the methyltransferase superfamily.</text>
</comment>
<dbReference type="AlphaFoldDB" id="A0A939F477"/>
<sequence length="253" mass="27342">MTTDDFALSFDAVAAQYAAARPGYPPALFDAVEAMADQPLKGARVYDIGAGTGIATRLLRDRGAHVTAVEPGPQMAAQLHQGLPDVPLVRGDGNHLPLLSGSADFITYAQSWHWTDPARSIPEALRVLAPRGALALWWNIPDPATAWSAAQEDRLKKRCPGYHSHGIAPEAPGIIKNLDHALNPAFRLLHWKRTVPLDTHLAHLGSRSYFATMGPQVTEAALAQERAELLSVFPDGQVEEAYALDVTVVRKPA</sequence>
<keyword evidence="6" id="KW-1185">Reference proteome</keyword>
<evidence type="ECO:0000313" key="5">
    <source>
        <dbReference type="EMBL" id="MBO0511434.1"/>
    </source>
</evidence>
<dbReference type="GO" id="GO:0008757">
    <property type="term" value="F:S-adenosylmethionine-dependent methyltransferase activity"/>
    <property type="evidence" value="ECO:0007669"/>
    <property type="project" value="InterPro"/>
</dbReference>
<dbReference type="InterPro" id="IPR013216">
    <property type="entry name" value="Methyltransf_11"/>
</dbReference>
<dbReference type="PANTHER" id="PTHR44942:SF4">
    <property type="entry name" value="METHYLTRANSFERASE TYPE 11 DOMAIN-CONTAINING PROTEIN"/>
    <property type="match status" value="1"/>
</dbReference>
<dbReference type="Gene3D" id="3.40.50.150">
    <property type="entry name" value="Vaccinia Virus protein VP39"/>
    <property type="match status" value="1"/>
</dbReference>
<dbReference type="GO" id="GO:0032259">
    <property type="term" value="P:methylation"/>
    <property type="evidence" value="ECO:0007669"/>
    <property type="project" value="UniProtKB-KW"/>
</dbReference>
<keyword evidence="3" id="KW-0808">Transferase</keyword>
<reference evidence="5" key="1">
    <citation type="submission" date="2021-03" db="EMBL/GenBank/DDBJ databases">
        <title>Streptomyces poriferae sp. nov., a novel marine sponge-derived Actinobacteria species with anti-MRSA activity.</title>
        <authorList>
            <person name="Sandoval-Powers M."/>
            <person name="Kralova S."/>
            <person name="Nguyen G.-S."/>
            <person name="Fawwal D."/>
            <person name="Degnes K."/>
            <person name="Klinkenberg G."/>
            <person name="Sletta H."/>
            <person name="Wentzel A."/>
            <person name="Liles M.R."/>
        </authorList>
    </citation>
    <scope>NUCLEOTIDE SEQUENCE</scope>
    <source>
        <strain evidence="5">DSM 41794</strain>
    </source>
</reference>
<feature type="domain" description="Methyltransferase type 11" evidence="4">
    <location>
        <begin position="47"/>
        <end position="135"/>
    </location>
</feature>
<organism evidence="5 6">
    <name type="scientific">Streptomyces beijiangensis</name>
    <dbReference type="NCBI Taxonomy" id="163361"/>
    <lineage>
        <taxon>Bacteria</taxon>
        <taxon>Bacillati</taxon>
        <taxon>Actinomycetota</taxon>
        <taxon>Actinomycetes</taxon>
        <taxon>Kitasatosporales</taxon>
        <taxon>Streptomycetaceae</taxon>
        <taxon>Streptomyces</taxon>
    </lineage>
</organism>
<dbReference type="PANTHER" id="PTHR44942">
    <property type="entry name" value="METHYLTRANSF_11 DOMAIN-CONTAINING PROTEIN"/>
    <property type="match status" value="1"/>
</dbReference>
<dbReference type="CDD" id="cd02440">
    <property type="entry name" value="AdoMet_MTases"/>
    <property type="match status" value="1"/>
</dbReference>
<keyword evidence="2 5" id="KW-0489">Methyltransferase</keyword>
<dbReference type="EMBL" id="JAFLRJ010000055">
    <property type="protein sequence ID" value="MBO0511434.1"/>
    <property type="molecule type" value="Genomic_DNA"/>
</dbReference>
<dbReference type="InterPro" id="IPR029063">
    <property type="entry name" value="SAM-dependent_MTases_sf"/>
</dbReference>
<dbReference type="Pfam" id="PF08241">
    <property type="entry name" value="Methyltransf_11"/>
    <property type="match status" value="1"/>
</dbReference>
<gene>
    <name evidence="5" type="ORF">J0695_06375</name>
</gene>
<name>A0A939F477_9ACTN</name>